<protein>
    <submittedName>
        <fullName evidence="1">Glycerol transporter</fullName>
    </submittedName>
</protein>
<organism evidence="1 2">
    <name type="scientific">Zalaria obscura</name>
    <dbReference type="NCBI Taxonomy" id="2024903"/>
    <lineage>
        <taxon>Eukaryota</taxon>
        <taxon>Fungi</taxon>
        <taxon>Dikarya</taxon>
        <taxon>Ascomycota</taxon>
        <taxon>Pezizomycotina</taxon>
        <taxon>Dothideomycetes</taxon>
        <taxon>Dothideomycetidae</taxon>
        <taxon>Dothideales</taxon>
        <taxon>Zalariaceae</taxon>
        <taxon>Zalaria</taxon>
    </lineage>
</organism>
<evidence type="ECO:0000313" key="2">
    <source>
        <dbReference type="Proteomes" id="UP001320706"/>
    </source>
</evidence>
<dbReference type="EMBL" id="JAMKPW020000001">
    <property type="protein sequence ID" value="KAK8222091.1"/>
    <property type="molecule type" value="Genomic_DNA"/>
</dbReference>
<comment type="caution">
    <text evidence="1">The sequence shown here is derived from an EMBL/GenBank/DDBJ whole genome shotgun (WGS) entry which is preliminary data.</text>
</comment>
<proteinExistence type="predicted"/>
<accession>A0ACC3SPF4</accession>
<reference evidence="1" key="1">
    <citation type="submission" date="2024-02" db="EMBL/GenBank/DDBJ databases">
        <title>Metagenome Assembled Genome of Zalaria obscura JY119.</title>
        <authorList>
            <person name="Vighnesh L."/>
            <person name="Jagadeeshwari U."/>
            <person name="Venkata Ramana C."/>
            <person name="Sasikala C."/>
        </authorList>
    </citation>
    <scope>NUCLEOTIDE SEQUENCE</scope>
    <source>
        <strain evidence="1">JY119</strain>
    </source>
</reference>
<evidence type="ECO:0000313" key="1">
    <source>
        <dbReference type="EMBL" id="KAK8222091.1"/>
    </source>
</evidence>
<sequence length="660" mass="74225">MSCLDYLKRLYSLDTLDTRFTTSGKLPPRVSGEDPSIADSKLPAQQTLGSANGHGKHAPLPGAQPSRWRTTEFYFYYLCFLTIPFLMVKAVYDVSKDSHPNYSKYAPLLSDGWIPGRKVDNSDGQYAGFRDNIPYLAILLLAHPFLRRAYDSFWRINTYTNVRSDSSSNSGLTQGLSPSAAADARLEQRVSFDVGFAAIFLLALHGFSAFKVLLILYLNFKVATQLPKKYVPAATWIFNIGILFANELSRGYPLSGVAGLFLPSQTSAAGGVGDQTGWGAWIDSYGGLIPRWEVLFNITVLRLISFNLDYYWSLNSSASSSIEVWLPGMSERVLAEHADAPKKKQLDPSNLSERDRVSIAAKPTDYTFRNYLAYALYSPLYLAGPIVTFNDYISQCRYKLSSVTRTRTFLYGIRFGVCLLTMELCLHFLYAVAISKAQPDWQVYTPFQLSMLGYFNLHIIWLKLLIPWRFFRLWSLIDGIDPPENMVRCMSDNYSALAFWRGWHRSLNRWILRYIYIPIGGSGRGKVRAIANYLAVFTFVALWHDINLRLLVWGWLITFFVLPEVICTLLFPAKKWRDRPDAYRMLCGVGAVGNVLMMMAANLVGFAVGLDGLKGLVHGIVGSFGGLVFLAAACGTLFVGVQVMFEVRESEKRQGINLKC</sequence>
<dbReference type="Proteomes" id="UP001320706">
    <property type="component" value="Unassembled WGS sequence"/>
</dbReference>
<keyword evidence="2" id="KW-1185">Reference proteome</keyword>
<gene>
    <name evidence="1" type="primary">GUP1</name>
    <name evidence="1" type="ORF">M8818_000261</name>
</gene>
<name>A0ACC3SPF4_9PEZI</name>